<gene>
    <name evidence="3" type="ORF">Esi_0158_0040</name>
</gene>
<dbReference type="eggNOG" id="KOG0029">
    <property type="taxonomic scope" value="Eukaryota"/>
</dbReference>
<feature type="domain" description="Amine oxidase" evidence="2">
    <location>
        <begin position="32"/>
        <end position="456"/>
    </location>
</feature>
<sequence>MQAELAAEVDTMNEAAEGDGKKKVVVIGAGWAGLAAAYELSKQNDDFDVTLLEGGKSVGGLVAGWLTPGGRPVEAGVHGFWYPYRNIFRLIEDDLKIDPFTPWTQSAQYSPNGLEVISPIFQNMPRLPSPMGTFLYPSFLRLPWFDRLTALGLLASVVDWDNTPEAWRKYDKYTARELFRMMGCSERLYRDAFEPMLLVGLFAPGEQCSAAGALGMLYFFILAHQADFDVKWCRGTTGEMIFKPWVQRIEENGAKVLVEKRVSDVEVCPDTGRVVSVSCGGESFPCDAVVSAVGINGVKGIVRAAPGLSKLPFFSKMMNLRSVDALAVRLYLDRRVRIPYQSNACFGFDKTTGWTFFDLTAMHDSLDKSEGTVLEADFYHADQLLPRSDQDLVAKVQGDIATCVPAVGRAKVVDYSVVRIAQGVTHFSPGSYDSMPTCETPIPNMFMSGDWIVNDHGSFSQEKSVRYRGGGGQCRSEAPGRRSRQQRHPVRRRRAAHSSPEGGERSSKTSR</sequence>
<name>D8LG87_ECTSI</name>
<feature type="compositionally biased region" description="Basic and acidic residues" evidence="1">
    <location>
        <begin position="502"/>
        <end position="511"/>
    </location>
</feature>
<dbReference type="EMBL" id="FN649737">
    <property type="protein sequence ID" value="CBN78986.1"/>
    <property type="molecule type" value="Genomic_DNA"/>
</dbReference>
<dbReference type="EMBL" id="FN648129">
    <property type="protein sequence ID" value="CBN78986.1"/>
    <property type="molecule type" value="Genomic_DNA"/>
</dbReference>
<evidence type="ECO:0000256" key="1">
    <source>
        <dbReference type="SAM" id="MobiDB-lite"/>
    </source>
</evidence>
<proteinExistence type="predicted"/>
<feature type="compositionally biased region" description="Basic residues" evidence="1">
    <location>
        <begin position="481"/>
        <end position="496"/>
    </location>
</feature>
<reference evidence="3 4" key="1">
    <citation type="journal article" date="2010" name="Nature">
        <title>The Ectocarpus genome and the independent evolution of multicellularity in brown algae.</title>
        <authorList>
            <person name="Cock J.M."/>
            <person name="Sterck L."/>
            <person name="Rouze P."/>
            <person name="Scornet D."/>
            <person name="Allen A.E."/>
            <person name="Amoutzias G."/>
            <person name="Anthouard V."/>
            <person name="Artiguenave F."/>
            <person name="Aury J.M."/>
            <person name="Badger J.H."/>
            <person name="Beszteri B."/>
            <person name="Billiau K."/>
            <person name="Bonnet E."/>
            <person name="Bothwell J.H."/>
            <person name="Bowler C."/>
            <person name="Boyen C."/>
            <person name="Brownlee C."/>
            <person name="Carrano C.J."/>
            <person name="Charrier B."/>
            <person name="Cho G.Y."/>
            <person name="Coelho S.M."/>
            <person name="Collen J."/>
            <person name="Corre E."/>
            <person name="Da Silva C."/>
            <person name="Delage L."/>
            <person name="Delaroque N."/>
            <person name="Dittami S.M."/>
            <person name="Doulbeau S."/>
            <person name="Elias M."/>
            <person name="Farnham G."/>
            <person name="Gachon C.M."/>
            <person name="Gschloessl B."/>
            <person name="Heesch S."/>
            <person name="Jabbari K."/>
            <person name="Jubin C."/>
            <person name="Kawai H."/>
            <person name="Kimura K."/>
            <person name="Kloareg B."/>
            <person name="Kupper F.C."/>
            <person name="Lang D."/>
            <person name="Le Bail A."/>
            <person name="Leblanc C."/>
            <person name="Lerouge P."/>
            <person name="Lohr M."/>
            <person name="Lopez P.J."/>
            <person name="Martens C."/>
            <person name="Maumus F."/>
            <person name="Michel G."/>
            <person name="Miranda-Saavedra D."/>
            <person name="Morales J."/>
            <person name="Moreau H."/>
            <person name="Motomura T."/>
            <person name="Nagasato C."/>
            <person name="Napoli C.A."/>
            <person name="Nelson D.R."/>
            <person name="Nyvall-Collen P."/>
            <person name="Peters A.F."/>
            <person name="Pommier C."/>
            <person name="Potin P."/>
            <person name="Poulain J."/>
            <person name="Quesneville H."/>
            <person name="Read B."/>
            <person name="Rensing S.A."/>
            <person name="Ritter A."/>
            <person name="Rousvoal S."/>
            <person name="Samanta M."/>
            <person name="Samson G."/>
            <person name="Schroeder D.C."/>
            <person name="Segurens B."/>
            <person name="Strittmatter M."/>
            <person name="Tonon T."/>
            <person name="Tregear J.W."/>
            <person name="Valentin K."/>
            <person name="von Dassow P."/>
            <person name="Yamagishi T."/>
            <person name="Van de Peer Y."/>
            <person name="Wincker P."/>
        </authorList>
    </citation>
    <scope>NUCLEOTIDE SEQUENCE [LARGE SCALE GENOMIC DNA]</scope>
    <source>
        <strain evidence="4">Ec32 / CCAP1310/4</strain>
    </source>
</reference>
<dbReference type="PANTHER" id="PTHR42923">
    <property type="entry name" value="PROTOPORPHYRINOGEN OXIDASE"/>
    <property type="match status" value="1"/>
</dbReference>
<dbReference type="InterPro" id="IPR002937">
    <property type="entry name" value="Amino_oxidase"/>
</dbReference>
<evidence type="ECO:0000259" key="2">
    <source>
        <dbReference type="Pfam" id="PF01593"/>
    </source>
</evidence>
<feature type="region of interest" description="Disordered" evidence="1">
    <location>
        <begin position="464"/>
        <end position="511"/>
    </location>
</feature>
<accession>D8LG87</accession>
<dbReference type="Gene3D" id="3.50.50.60">
    <property type="entry name" value="FAD/NAD(P)-binding domain"/>
    <property type="match status" value="2"/>
</dbReference>
<protein>
    <submittedName>
        <fullName evidence="3">Amine oxidase</fullName>
    </submittedName>
</protein>
<dbReference type="InterPro" id="IPR050464">
    <property type="entry name" value="Zeta_carotene_desat/Oxidored"/>
</dbReference>
<evidence type="ECO:0000313" key="4">
    <source>
        <dbReference type="Proteomes" id="UP000002630"/>
    </source>
</evidence>
<dbReference type="InterPro" id="IPR036188">
    <property type="entry name" value="FAD/NAD-bd_sf"/>
</dbReference>
<dbReference type="GO" id="GO:0016491">
    <property type="term" value="F:oxidoreductase activity"/>
    <property type="evidence" value="ECO:0007669"/>
    <property type="project" value="InterPro"/>
</dbReference>
<dbReference type="AlphaFoldDB" id="D8LG87"/>
<keyword evidence="4" id="KW-1185">Reference proteome</keyword>
<dbReference type="STRING" id="2880.D8LG87"/>
<dbReference type="PANTHER" id="PTHR42923:SF24">
    <property type="entry name" value="OS04G0560500 PROTEIN"/>
    <property type="match status" value="1"/>
</dbReference>
<dbReference type="Pfam" id="PF01593">
    <property type="entry name" value="Amino_oxidase"/>
    <property type="match status" value="1"/>
</dbReference>
<dbReference type="OMA" id="ANACWGF"/>
<dbReference type="SUPFAM" id="SSF51905">
    <property type="entry name" value="FAD/NAD(P)-binding domain"/>
    <property type="match status" value="1"/>
</dbReference>
<evidence type="ECO:0000313" key="3">
    <source>
        <dbReference type="EMBL" id="CBN78986.1"/>
    </source>
</evidence>
<dbReference type="InParanoid" id="D8LG87"/>
<organism evidence="3 4">
    <name type="scientific">Ectocarpus siliculosus</name>
    <name type="common">Brown alga</name>
    <name type="synonym">Conferva siliculosa</name>
    <dbReference type="NCBI Taxonomy" id="2880"/>
    <lineage>
        <taxon>Eukaryota</taxon>
        <taxon>Sar</taxon>
        <taxon>Stramenopiles</taxon>
        <taxon>Ochrophyta</taxon>
        <taxon>PX clade</taxon>
        <taxon>Phaeophyceae</taxon>
        <taxon>Ectocarpales</taxon>
        <taxon>Ectocarpaceae</taxon>
        <taxon>Ectocarpus</taxon>
    </lineage>
</organism>
<dbReference type="OrthoDB" id="2219495at2759"/>
<dbReference type="Proteomes" id="UP000002630">
    <property type="component" value="Linkage Group LG12"/>
</dbReference>